<dbReference type="PIRSF" id="PIRSF000136">
    <property type="entry name" value="LGO_GLO"/>
    <property type="match status" value="1"/>
</dbReference>
<dbReference type="Gene3D" id="1.10.45.10">
    <property type="entry name" value="Vanillyl-alcohol Oxidase, Chain A, domain 4"/>
    <property type="match status" value="1"/>
</dbReference>
<evidence type="ECO:0000313" key="7">
    <source>
        <dbReference type="Proteomes" id="UP000637980"/>
    </source>
</evidence>
<accession>A0ABQ3E8N4</accession>
<evidence type="ECO:0000256" key="1">
    <source>
        <dbReference type="ARBA" id="ARBA00022630"/>
    </source>
</evidence>
<reference evidence="7" key="1">
    <citation type="journal article" date="2019" name="Int. J. Syst. Evol. Microbiol.">
        <title>The Global Catalogue of Microorganisms (GCM) 10K type strain sequencing project: providing services to taxonomists for standard genome sequencing and annotation.</title>
        <authorList>
            <consortium name="The Broad Institute Genomics Platform"/>
            <consortium name="The Broad Institute Genome Sequencing Center for Infectious Disease"/>
            <person name="Wu L."/>
            <person name="Ma J."/>
        </authorList>
    </citation>
    <scope>NUCLEOTIDE SEQUENCE [LARGE SCALE GENOMIC DNA]</scope>
    <source>
        <strain evidence="7">KCTC 12861</strain>
    </source>
</reference>
<dbReference type="SUPFAM" id="SSF56176">
    <property type="entry name" value="FAD-binding/transporter-associated domain-like"/>
    <property type="match status" value="1"/>
</dbReference>
<dbReference type="InterPro" id="IPR010031">
    <property type="entry name" value="FAD_lactone_oxidase-like"/>
</dbReference>
<dbReference type="InterPro" id="IPR016167">
    <property type="entry name" value="FAD-bd_PCMH_sub1"/>
</dbReference>
<dbReference type="Pfam" id="PF04030">
    <property type="entry name" value="ALO"/>
    <property type="match status" value="1"/>
</dbReference>
<evidence type="ECO:0000256" key="2">
    <source>
        <dbReference type="ARBA" id="ARBA00022827"/>
    </source>
</evidence>
<dbReference type="PROSITE" id="PS51318">
    <property type="entry name" value="TAT"/>
    <property type="match status" value="1"/>
</dbReference>
<feature type="region of interest" description="Disordered" evidence="4">
    <location>
        <begin position="38"/>
        <end position="67"/>
    </location>
</feature>
<keyword evidence="7" id="KW-1185">Reference proteome</keyword>
<evidence type="ECO:0000256" key="4">
    <source>
        <dbReference type="SAM" id="MobiDB-lite"/>
    </source>
</evidence>
<protein>
    <submittedName>
        <fullName evidence="6">Oxidoreductase</fullName>
    </submittedName>
</protein>
<dbReference type="PANTHER" id="PTHR43762:SF1">
    <property type="entry name" value="D-ARABINONO-1,4-LACTONE OXIDASE"/>
    <property type="match status" value="1"/>
</dbReference>
<dbReference type="Gene3D" id="3.30.43.10">
    <property type="entry name" value="Uridine Diphospho-n-acetylenolpyruvylglucosamine Reductase, domain 2"/>
    <property type="match status" value="1"/>
</dbReference>
<dbReference type="InterPro" id="IPR036318">
    <property type="entry name" value="FAD-bd_PCMH-like_sf"/>
</dbReference>
<dbReference type="EMBL" id="BMXE01000003">
    <property type="protein sequence ID" value="GHB29960.1"/>
    <property type="molecule type" value="Genomic_DNA"/>
</dbReference>
<feature type="domain" description="FAD-binding PCMH-type" evidence="5">
    <location>
        <begin position="59"/>
        <end position="226"/>
    </location>
</feature>
<dbReference type="InterPro" id="IPR016169">
    <property type="entry name" value="FAD-bd_PCMH_sub2"/>
</dbReference>
<dbReference type="InterPro" id="IPR016171">
    <property type="entry name" value="Vanillyl_alc_oxidase_C-sub2"/>
</dbReference>
<evidence type="ECO:0000313" key="6">
    <source>
        <dbReference type="EMBL" id="GHB29960.1"/>
    </source>
</evidence>
<keyword evidence="1" id="KW-0285">Flavoprotein</keyword>
<sequence length="473" mass="52767">MPISRRTVLKTAVGAGVVAAIPAVPYAKWVATDRIRPDPIPSNSSSDSGLHWSNWSGTERANPKAISVPESEARLAEFIGSSTGQIRPVGSGHSFTGLVPSDGTIVDLSRFSGLIETDKEAKTARIWAGTRLRQGARQMADEGLGMMNLPDIDVQTFAGSFATATHGTGASLTALHDHVIGMRMITPSGDIVDIDRETNPELFQAAKVSLGSLGVITSYDLQLRDTYSLNRRVEIRGTEDILDSAQDQFESHRHFEFYFVPNSPLSAEIMLNEYEGEAFSPAVSEDDDELLVALEGLRNHLGWAPWLRKVAVQTFFPTGEIENSGDEYWRMLTSSRPSKFHEIEYHIPLEEGFKALREIVDLMNSNPNNYFPMEVRRTAGDDAWLSPFNDGPRISIAVHAAHNERYDHFFAEVEPIFRRYGGRPHWGKLHSLTYAELSELYPRFSDFVELREQMDPTGRMLNTHLSTLFQPSV</sequence>
<dbReference type="InterPro" id="IPR006311">
    <property type="entry name" value="TAT_signal"/>
</dbReference>
<evidence type="ECO:0000256" key="3">
    <source>
        <dbReference type="ARBA" id="ARBA00023002"/>
    </source>
</evidence>
<dbReference type="NCBIfam" id="TIGR01679">
    <property type="entry name" value="bact_FAD_ox"/>
    <property type="match status" value="1"/>
</dbReference>
<dbReference type="Pfam" id="PF01565">
    <property type="entry name" value="FAD_binding_4"/>
    <property type="match status" value="1"/>
</dbReference>
<keyword evidence="3" id="KW-0560">Oxidoreductase</keyword>
<dbReference type="PROSITE" id="PS51387">
    <property type="entry name" value="FAD_PCMH"/>
    <property type="match status" value="1"/>
</dbReference>
<dbReference type="InterPro" id="IPR016166">
    <property type="entry name" value="FAD-bd_PCMH"/>
</dbReference>
<organism evidence="6 7">
    <name type="scientific">Pseudovibrio japonicus</name>
    <dbReference type="NCBI Taxonomy" id="366534"/>
    <lineage>
        <taxon>Bacteria</taxon>
        <taxon>Pseudomonadati</taxon>
        <taxon>Pseudomonadota</taxon>
        <taxon>Alphaproteobacteria</taxon>
        <taxon>Hyphomicrobiales</taxon>
        <taxon>Stappiaceae</taxon>
        <taxon>Pseudovibrio</taxon>
    </lineage>
</organism>
<name>A0ABQ3E8N4_9HYPH</name>
<dbReference type="RefSeq" id="WP_189436449.1">
    <property type="nucleotide sequence ID" value="NZ_BMXE01000003.1"/>
</dbReference>
<dbReference type="PANTHER" id="PTHR43762">
    <property type="entry name" value="L-GULONOLACTONE OXIDASE"/>
    <property type="match status" value="1"/>
</dbReference>
<evidence type="ECO:0000259" key="5">
    <source>
        <dbReference type="PROSITE" id="PS51387"/>
    </source>
</evidence>
<dbReference type="InterPro" id="IPR006094">
    <property type="entry name" value="Oxid_FAD_bind_N"/>
</dbReference>
<keyword evidence="2" id="KW-0274">FAD</keyword>
<comment type="caution">
    <text evidence="6">The sequence shown here is derived from an EMBL/GenBank/DDBJ whole genome shotgun (WGS) entry which is preliminary data.</text>
</comment>
<gene>
    <name evidence="6" type="ORF">GCM10007094_17930</name>
</gene>
<dbReference type="InterPro" id="IPR007173">
    <property type="entry name" value="ALO_C"/>
</dbReference>
<dbReference type="Gene3D" id="3.30.70.2520">
    <property type="match status" value="1"/>
</dbReference>
<dbReference type="Gene3D" id="3.30.465.10">
    <property type="match status" value="1"/>
</dbReference>
<proteinExistence type="predicted"/>
<dbReference type="Proteomes" id="UP000637980">
    <property type="component" value="Unassembled WGS sequence"/>
</dbReference>